<evidence type="ECO:0000256" key="8">
    <source>
        <dbReference type="ARBA" id="ARBA00022833"/>
    </source>
</evidence>
<evidence type="ECO:0000256" key="4">
    <source>
        <dbReference type="ARBA" id="ARBA00022685"/>
    </source>
</evidence>
<keyword evidence="6 13" id="KW-0732">Signal</keyword>
<comment type="similarity">
    <text evidence="2 13">Belongs to the peptidase M35 family.</text>
</comment>
<keyword evidence="15" id="KW-1185">Reference proteome</keyword>
<comment type="function">
    <text evidence="13">Secreted metalloproteinase that allows assimilation of proteinaceous substrates. Shows high activities on basic nuclear substrates such as histone and protamine.</text>
</comment>
<feature type="binding site" evidence="12">
    <location>
        <position position="300"/>
    </location>
    <ligand>
        <name>Zn(2+)</name>
        <dbReference type="ChEBI" id="CHEBI:29105"/>
        <note>catalytic</note>
    </ligand>
</feature>
<keyword evidence="9 13" id="KW-0482">Metalloprotease</keyword>
<accession>A0AAE0M5K1</accession>
<feature type="signal peptide" evidence="13">
    <location>
        <begin position="1"/>
        <end position="16"/>
    </location>
</feature>
<proteinExistence type="inferred from homology"/>
<comment type="catalytic activity">
    <reaction evidence="1 13">
        <text>Preferential cleavage of bonds with hydrophobic residues in P1'. Also 3-Asn-|-Gln-4 and 8-Gly-|-Ser-9 bonds in insulin B chain.</text>
        <dbReference type="EC" id="3.4.24.39"/>
    </reaction>
</comment>
<evidence type="ECO:0000256" key="6">
    <source>
        <dbReference type="ARBA" id="ARBA00022729"/>
    </source>
</evidence>
<evidence type="ECO:0000313" key="14">
    <source>
        <dbReference type="EMBL" id="KAK3320236.1"/>
    </source>
</evidence>
<keyword evidence="7 13" id="KW-0378">Hydrolase</keyword>
<dbReference type="InterPro" id="IPR001384">
    <property type="entry name" value="Peptidase_M35"/>
</dbReference>
<dbReference type="SUPFAM" id="SSF55486">
    <property type="entry name" value="Metalloproteases ('zincins'), catalytic domain"/>
    <property type="match status" value="1"/>
</dbReference>
<dbReference type="PANTHER" id="PTHR37016:SF2">
    <property type="entry name" value="NEUTRAL PROTEASE 2 HOMOLOG SNOG_02177"/>
    <property type="match status" value="1"/>
</dbReference>
<feature type="binding site" evidence="12">
    <location>
        <position position="287"/>
    </location>
    <ligand>
        <name>Zn(2+)</name>
        <dbReference type="ChEBI" id="CHEBI:29105"/>
        <note>catalytic</note>
    </ligand>
</feature>
<keyword evidence="8 12" id="KW-0862">Zinc</keyword>
<dbReference type="GO" id="GO:0046872">
    <property type="term" value="F:metal ion binding"/>
    <property type="evidence" value="ECO:0007669"/>
    <property type="project" value="UniProtKB-KW"/>
</dbReference>
<keyword evidence="3 13" id="KW-0645">Protease</keyword>
<evidence type="ECO:0000256" key="2">
    <source>
        <dbReference type="ARBA" id="ARBA00010279"/>
    </source>
</evidence>
<dbReference type="InterPro" id="IPR024079">
    <property type="entry name" value="MetalloPept_cat_dom_sf"/>
</dbReference>
<comment type="subcellular location">
    <subcellularLocation>
        <location evidence="13">Secreted</location>
    </subcellularLocation>
</comment>
<dbReference type="GO" id="GO:0006508">
    <property type="term" value="P:proteolysis"/>
    <property type="evidence" value="ECO:0007669"/>
    <property type="project" value="UniProtKB-KW"/>
</dbReference>
<evidence type="ECO:0000256" key="1">
    <source>
        <dbReference type="ARBA" id="ARBA00001187"/>
    </source>
</evidence>
<keyword evidence="10" id="KW-0865">Zymogen</keyword>
<evidence type="ECO:0000256" key="12">
    <source>
        <dbReference type="PIRSR" id="PIRSR601384-2"/>
    </source>
</evidence>
<feature type="binding site" evidence="12">
    <location>
        <position position="291"/>
    </location>
    <ligand>
        <name>Zn(2+)</name>
        <dbReference type="ChEBI" id="CHEBI:29105"/>
        <note>catalytic</note>
    </ligand>
</feature>
<keyword evidence="13" id="KW-0964">Secreted</keyword>
<comment type="caution">
    <text evidence="14">The sequence shown here is derived from an EMBL/GenBank/DDBJ whole genome shotgun (WGS) entry which is preliminary data.</text>
</comment>
<dbReference type="Proteomes" id="UP001286456">
    <property type="component" value="Unassembled WGS sequence"/>
</dbReference>
<dbReference type="Gene3D" id="3.40.390.10">
    <property type="entry name" value="Collagenase (Catalytic Domain)"/>
    <property type="match status" value="1"/>
</dbReference>
<sequence>MKLAGITALFASLAAAVSVDLNQRASPLAVAIKVVENSVVQATVTNNGKTPLKVLQAAAKVPFDGLRLQIATSGLTEDAFKTINPGQTISVSWDVAEVHDLSAGGAFDLLTTGTLSYAEADSTELTGTVAFTSNVVTASIDGTAASNVRRAFHDNVKRTIVQSDCTSTKLTATRTGESNCRAFAAAASTAALSGPAAKMVEYFKSSTTATRNTVAGVFNKVATECGSTTSGVSKTYCSDVLSSCSSGVLAYTLPSSSLIVNCPLYFSALPAVTSTCHAQDQATCTLHETTHLSQIKGTTDQGGCYGYSCVQSLTASQNLNHADTYALFANALFLSRL</sequence>
<protein>
    <recommendedName>
        <fullName evidence="13">Neutral protease 2</fullName>
        <ecNumber evidence="13">3.4.24.39</ecNumber>
    </recommendedName>
    <alternativeName>
        <fullName evidence="13">Deuterolysin</fullName>
    </alternativeName>
</protein>
<dbReference type="Gene3D" id="2.60.40.2970">
    <property type="match status" value="1"/>
</dbReference>
<evidence type="ECO:0000256" key="3">
    <source>
        <dbReference type="ARBA" id="ARBA00022670"/>
    </source>
</evidence>
<dbReference type="PRINTS" id="PR00768">
    <property type="entry name" value="DEUTEROLYSIN"/>
</dbReference>
<reference evidence="14" key="2">
    <citation type="submission" date="2023-06" db="EMBL/GenBank/DDBJ databases">
        <authorList>
            <consortium name="Lawrence Berkeley National Laboratory"/>
            <person name="Haridas S."/>
            <person name="Hensen N."/>
            <person name="Bonometti L."/>
            <person name="Westerberg I."/>
            <person name="Brannstrom I.O."/>
            <person name="Guillou S."/>
            <person name="Cros-Aarteil S."/>
            <person name="Calhoun S."/>
            <person name="Kuo A."/>
            <person name="Mondo S."/>
            <person name="Pangilinan J."/>
            <person name="Riley R."/>
            <person name="Labutti K."/>
            <person name="Andreopoulos B."/>
            <person name="Lipzen A."/>
            <person name="Chen C."/>
            <person name="Yanf M."/>
            <person name="Daum C."/>
            <person name="Ng V."/>
            <person name="Clum A."/>
            <person name="Steindorff A."/>
            <person name="Ohm R."/>
            <person name="Martin F."/>
            <person name="Silar P."/>
            <person name="Natvig D."/>
            <person name="Lalanne C."/>
            <person name="Gautier V."/>
            <person name="Ament-Velasquez S.L."/>
            <person name="Kruys A."/>
            <person name="Hutchinson M.I."/>
            <person name="Powell A.J."/>
            <person name="Barry K."/>
            <person name="Miller A.N."/>
            <person name="Grigoriev I.V."/>
            <person name="Debuchy R."/>
            <person name="Gladieux P."/>
            <person name="Thoren M.H."/>
            <person name="Johannesson H."/>
        </authorList>
    </citation>
    <scope>NUCLEOTIDE SEQUENCE</scope>
    <source>
        <strain evidence="14">SMH4131-1</strain>
    </source>
</reference>
<keyword evidence="4 13" id="KW-0165">Cleavage on pair of basic residues</keyword>
<feature type="chain" id="PRO_5041775472" description="Neutral protease 2" evidence="13">
    <location>
        <begin position="17"/>
        <end position="337"/>
    </location>
</feature>
<evidence type="ECO:0000256" key="10">
    <source>
        <dbReference type="ARBA" id="ARBA00023145"/>
    </source>
</evidence>
<evidence type="ECO:0000256" key="9">
    <source>
        <dbReference type="ARBA" id="ARBA00023049"/>
    </source>
</evidence>
<dbReference type="GO" id="GO:0004222">
    <property type="term" value="F:metalloendopeptidase activity"/>
    <property type="evidence" value="ECO:0007669"/>
    <property type="project" value="InterPro"/>
</dbReference>
<dbReference type="AlphaFoldDB" id="A0AAE0M5K1"/>
<evidence type="ECO:0000256" key="11">
    <source>
        <dbReference type="PIRSR" id="PIRSR601384-1"/>
    </source>
</evidence>
<evidence type="ECO:0000256" key="7">
    <source>
        <dbReference type="ARBA" id="ARBA00022801"/>
    </source>
</evidence>
<dbReference type="PANTHER" id="PTHR37016">
    <property type="match status" value="1"/>
</dbReference>
<evidence type="ECO:0000256" key="13">
    <source>
        <dbReference type="RuleBase" id="RU361126"/>
    </source>
</evidence>
<organism evidence="14 15">
    <name type="scientific">Cercophora scortea</name>
    <dbReference type="NCBI Taxonomy" id="314031"/>
    <lineage>
        <taxon>Eukaryota</taxon>
        <taxon>Fungi</taxon>
        <taxon>Dikarya</taxon>
        <taxon>Ascomycota</taxon>
        <taxon>Pezizomycotina</taxon>
        <taxon>Sordariomycetes</taxon>
        <taxon>Sordariomycetidae</taxon>
        <taxon>Sordariales</taxon>
        <taxon>Lasiosphaeriaceae</taxon>
        <taxon>Cercophora</taxon>
    </lineage>
</organism>
<dbReference type="InterPro" id="IPR050414">
    <property type="entry name" value="Fungal_M35_metalloproteases"/>
</dbReference>
<gene>
    <name evidence="14" type="ORF">B0T19DRAFT_446003</name>
</gene>
<dbReference type="EMBL" id="JAUEPO010000006">
    <property type="protein sequence ID" value="KAK3320236.1"/>
    <property type="molecule type" value="Genomic_DNA"/>
</dbReference>
<keyword evidence="5 12" id="KW-0479">Metal-binding</keyword>
<feature type="active site" evidence="11">
    <location>
        <position position="288"/>
    </location>
</feature>
<dbReference type="Pfam" id="PF02102">
    <property type="entry name" value="Peptidase_M35"/>
    <property type="match status" value="1"/>
</dbReference>
<reference evidence="14" key="1">
    <citation type="journal article" date="2023" name="Mol. Phylogenet. Evol.">
        <title>Genome-scale phylogeny and comparative genomics of the fungal order Sordariales.</title>
        <authorList>
            <person name="Hensen N."/>
            <person name="Bonometti L."/>
            <person name="Westerberg I."/>
            <person name="Brannstrom I.O."/>
            <person name="Guillou S."/>
            <person name="Cros-Aarteil S."/>
            <person name="Calhoun S."/>
            <person name="Haridas S."/>
            <person name="Kuo A."/>
            <person name="Mondo S."/>
            <person name="Pangilinan J."/>
            <person name="Riley R."/>
            <person name="LaButti K."/>
            <person name="Andreopoulos B."/>
            <person name="Lipzen A."/>
            <person name="Chen C."/>
            <person name="Yan M."/>
            <person name="Daum C."/>
            <person name="Ng V."/>
            <person name="Clum A."/>
            <person name="Steindorff A."/>
            <person name="Ohm R.A."/>
            <person name="Martin F."/>
            <person name="Silar P."/>
            <person name="Natvig D.O."/>
            <person name="Lalanne C."/>
            <person name="Gautier V."/>
            <person name="Ament-Velasquez S.L."/>
            <person name="Kruys A."/>
            <person name="Hutchinson M.I."/>
            <person name="Powell A.J."/>
            <person name="Barry K."/>
            <person name="Miller A.N."/>
            <person name="Grigoriev I.V."/>
            <person name="Debuchy R."/>
            <person name="Gladieux P."/>
            <person name="Hiltunen Thoren M."/>
            <person name="Johannesson H."/>
        </authorList>
    </citation>
    <scope>NUCLEOTIDE SEQUENCE</scope>
    <source>
        <strain evidence="14">SMH4131-1</strain>
    </source>
</reference>
<name>A0AAE0M5K1_9PEZI</name>
<evidence type="ECO:0000313" key="15">
    <source>
        <dbReference type="Proteomes" id="UP001286456"/>
    </source>
</evidence>
<evidence type="ECO:0000256" key="5">
    <source>
        <dbReference type="ARBA" id="ARBA00022723"/>
    </source>
</evidence>
<dbReference type="CDD" id="cd11008">
    <property type="entry name" value="M35_deuterolysin_like"/>
    <property type="match status" value="1"/>
</dbReference>
<comment type="cofactor">
    <cofactor evidence="12 13">
        <name>Zn(2+)</name>
        <dbReference type="ChEBI" id="CHEBI:29105"/>
    </cofactor>
    <text evidence="12 13">Binds 1 zinc ion per subunit.</text>
</comment>
<dbReference type="GO" id="GO:0005576">
    <property type="term" value="C:extracellular region"/>
    <property type="evidence" value="ECO:0007669"/>
    <property type="project" value="UniProtKB-SubCell"/>
</dbReference>
<dbReference type="EC" id="3.4.24.39" evidence="13"/>